<accession>A0ABN8N2Q8</accession>
<name>A0ABN8N2Q8_9CNID</name>
<organism evidence="2 3">
    <name type="scientific">Porites lobata</name>
    <dbReference type="NCBI Taxonomy" id="104759"/>
    <lineage>
        <taxon>Eukaryota</taxon>
        <taxon>Metazoa</taxon>
        <taxon>Cnidaria</taxon>
        <taxon>Anthozoa</taxon>
        <taxon>Hexacorallia</taxon>
        <taxon>Scleractinia</taxon>
        <taxon>Fungiina</taxon>
        <taxon>Poritidae</taxon>
        <taxon>Porites</taxon>
    </lineage>
</organism>
<proteinExistence type="predicted"/>
<dbReference type="Proteomes" id="UP001159405">
    <property type="component" value="Unassembled WGS sequence"/>
</dbReference>
<protein>
    <submittedName>
        <fullName evidence="2">Uncharacterized protein</fullName>
    </submittedName>
</protein>
<feature type="compositionally biased region" description="Acidic residues" evidence="1">
    <location>
        <begin position="68"/>
        <end position="78"/>
    </location>
</feature>
<evidence type="ECO:0000313" key="3">
    <source>
        <dbReference type="Proteomes" id="UP001159405"/>
    </source>
</evidence>
<reference evidence="2 3" key="1">
    <citation type="submission" date="2022-05" db="EMBL/GenBank/DDBJ databases">
        <authorList>
            <consortium name="Genoscope - CEA"/>
            <person name="William W."/>
        </authorList>
    </citation>
    <scope>NUCLEOTIDE SEQUENCE [LARGE SCALE GENOMIC DNA]</scope>
</reference>
<feature type="non-terminal residue" evidence="2">
    <location>
        <position position="127"/>
    </location>
</feature>
<keyword evidence="3" id="KW-1185">Reference proteome</keyword>
<gene>
    <name evidence="2" type="ORF">PLOB_00048081</name>
</gene>
<evidence type="ECO:0000256" key="1">
    <source>
        <dbReference type="SAM" id="MobiDB-lite"/>
    </source>
</evidence>
<sequence length="127" mass="13855">MQRIKKTAGIASLEVKPVRNEVHRGIRAYRVSEHATTAVILNRLMLGRELRGKFPEKLLKKGCRESPPCDDSESDGAFEPDAVKIDRSCEPPQGPEQSRAGSGGDTVSTDRSSESRQGHEQPGANSD</sequence>
<feature type="region of interest" description="Disordered" evidence="1">
    <location>
        <begin position="57"/>
        <end position="127"/>
    </location>
</feature>
<dbReference type="EMBL" id="CALNXK010000009">
    <property type="protein sequence ID" value="CAH3041153.1"/>
    <property type="molecule type" value="Genomic_DNA"/>
</dbReference>
<evidence type="ECO:0000313" key="2">
    <source>
        <dbReference type="EMBL" id="CAH3041153.1"/>
    </source>
</evidence>
<feature type="compositionally biased region" description="Polar residues" evidence="1">
    <location>
        <begin position="95"/>
        <end position="110"/>
    </location>
</feature>
<comment type="caution">
    <text evidence="2">The sequence shown here is derived from an EMBL/GenBank/DDBJ whole genome shotgun (WGS) entry which is preliminary data.</text>
</comment>